<name>A0AAW2K9H8_SESRA</name>
<dbReference type="InterPro" id="IPR005162">
    <property type="entry name" value="Retrotrans_gag_dom"/>
</dbReference>
<reference evidence="2" key="2">
    <citation type="journal article" date="2024" name="Plant">
        <title>Genomic evolution and insights into agronomic trait innovations of Sesamum species.</title>
        <authorList>
            <person name="Miao H."/>
            <person name="Wang L."/>
            <person name="Qu L."/>
            <person name="Liu H."/>
            <person name="Sun Y."/>
            <person name="Le M."/>
            <person name="Wang Q."/>
            <person name="Wei S."/>
            <person name="Zheng Y."/>
            <person name="Lin W."/>
            <person name="Duan Y."/>
            <person name="Cao H."/>
            <person name="Xiong S."/>
            <person name="Wang X."/>
            <person name="Wei L."/>
            <person name="Li C."/>
            <person name="Ma Q."/>
            <person name="Ju M."/>
            <person name="Zhao R."/>
            <person name="Li G."/>
            <person name="Mu C."/>
            <person name="Tian Q."/>
            <person name="Mei H."/>
            <person name="Zhang T."/>
            <person name="Gao T."/>
            <person name="Zhang H."/>
        </authorList>
    </citation>
    <scope>NUCLEOTIDE SEQUENCE</scope>
    <source>
        <strain evidence="2">G02</strain>
    </source>
</reference>
<dbReference type="Pfam" id="PF03732">
    <property type="entry name" value="Retrotrans_gag"/>
    <property type="match status" value="1"/>
</dbReference>
<evidence type="ECO:0000259" key="1">
    <source>
        <dbReference type="Pfam" id="PF03732"/>
    </source>
</evidence>
<dbReference type="AlphaFoldDB" id="A0AAW2K9H8"/>
<accession>A0AAW2K9H8</accession>
<feature type="domain" description="Retrotransposon gag" evidence="1">
    <location>
        <begin position="5"/>
        <end position="67"/>
    </location>
</feature>
<proteinExistence type="predicted"/>
<sequence>MIFLKEFADKYTPPIFRNRKKVEFLELKQNELYVAEYELQFVQLTKYAPKEVSIDELRRDKFERGLRLKIREKIAIKPSSYGALMEVTLRAEETSLERSSTEAK</sequence>
<reference evidence="2" key="1">
    <citation type="submission" date="2020-06" db="EMBL/GenBank/DDBJ databases">
        <authorList>
            <person name="Li T."/>
            <person name="Hu X."/>
            <person name="Zhang T."/>
            <person name="Song X."/>
            <person name="Zhang H."/>
            <person name="Dai N."/>
            <person name="Sheng W."/>
            <person name="Hou X."/>
            <person name="Wei L."/>
        </authorList>
    </citation>
    <scope>NUCLEOTIDE SEQUENCE</scope>
    <source>
        <strain evidence="2">G02</strain>
        <tissue evidence="2">Leaf</tissue>
    </source>
</reference>
<organism evidence="2">
    <name type="scientific">Sesamum radiatum</name>
    <name type="common">Black benniseed</name>
    <dbReference type="NCBI Taxonomy" id="300843"/>
    <lineage>
        <taxon>Eukaryota</taxon>
        <taxon>Viridiplantae</taxon>
        <taxon>Streptophyta</taxon>
        <taxon>Embryophyta</taxon>
        <taxon>Tracheophyta</taxon>
        <taxon>Spermatophyta</taxon>
        <taxon>Magnoliopsida</taxon>
        <taxon>eudicotyledons</taxon>
        <taxon>Gunneridae</taxon>
        <taxon>Pentapetalae</taxon>
        <taxon>asterids</taxon>
        <taxon>lamiids</taxon>
        <taxon>Lamiales</taxon>
        <taxon>Pedaliaceae</taxon>
        <taxon>Sesamum</taxon>
    </lineage>
</organism>
<evidence type="ECO:0000313" key="2">
    <source>
        <dbReference type="EMBL" id="KAL0303605.1"/>
    </source>
</evidence>
<gene>
    <name evidence="2" type="ORF">Sradi_6228600</name>
</gene>
<dbReference type="EMBL" id="JACGWJ010000029">
    <property type="protein sequence ID" value="KAL0303605.1"/>
    <property type="molecule type" value="Genomic_DNA"/>
</dbReference>
<protein>
    <recommendedName>
        <fullName evidence="1">Retrotransposon gag domain-containing protein</fullName>
    </recommendedName>
</protein>
<comment type="caution">
    <text evidence="2">The sequence shown here is derived from an EMBL/GenBank/DDBJ whole genome shotgun (WGS) entry which is preliminary data.</text>
</comment>